<feature type="compositionally biased region" description="Polar residues" evidence="1">
    <location>
        <begin position="363"/>
        <end position="374"/>
    </location>
</feature>
<comment type="caution">
    <text evidence="2">The sequence shown here is derived from an EMBL/GenBank/DDBJ whole genome shotgun (WGS) entry which is preliminary data.</text>
</comment>
<name>A0AAV6Y485_9LAMI</name>
<dbReference type="EMBL" id="WHWC01000003">
    <property type="protein sequence ID" value="KAG8386130.1"/>
    <property type="molecule type" value="Genomic_DNA"/>
</dbReference>
<dbReference type="AlphaFoldDB" id="A0AAV6Y485"/>
<feature type="compositionally biased region" description="Polar residues" evidence="1">
    <location>
        <begin position="129"/>
        <end position="139"/>
    </location>
</feature>
<evidence type="ECO:0000313" key="3">
    <source>
        <dbReference type="Proteomes" id="UP000826271"/>
    </source>
</evidence>
<feature type="compositionally biased region" description="Basic and acidic residues" evidence="1">
    <location>
        <begin position="335"/>
        <end position="350"/>
    </location>
</feature>
<organism evidence="2 3">
    <name type="scientific">Buddleja alternifolia</name>
    <dbReference type="NCBI Taxonomy" id="168488"/>
    <lineage>
        <taxon>Eukaryota</taxon>
        <taxon>Viridiplantae</taxon>
        <taxon>Streptophyta</taxon>
        <taxon>Embryophyta</taxon>
        <taxon>Tracheophyta</taxon>
        <taxon>Spermatophyta</taxon>
        <taxon>Magnoliopsida</taxon>
        <taxon>eudicotyledons</taxon>
        <taxon>Gunneridae</taxon>
        <taxon>Pentapetalae</taxon>
        <taxon>asterids</taxon>
        <taxon>lamiids</taxon>
        <taxon>Lamiales</taxon>
        <taxon>Scrophulariaceae</taxon>
        <taxon>Buddlejeae</taxon>
        <taxon>Buddleja</taxon>
    </lineage>
</organism>
<dbReference type="Proteomes" id="UP000826271">
    <property type="component" value="Unassembled WGS sequence"/>
</dbReference>
<feature type="region of interest" description="Disordered" evidence="1">
    <location>
        <begin position="331"/>
        <end position="387"/>
    </location>
</feature>
<gene>
    <name evidence="2" type="ORF">BUALT_Bualt03G0117000</name>
</gene>
<reference evidence="2" key="1">
    <citation type="submission" date="2019-10" db="EMBL/GenBank/DDBJ databases">
        <authorList>
            <person name="Zhang R."/>
            <person name="Pan Y."/>
            <person name="Wang J."/>
            <person name="Ma R."/>
            <person name="Yu S."/>
        </authorList>
    </citation>
    <scope>NUCLEOTIDE SEQUENCE</scope>
    <source>
        <strain evidence="2">LA-IB0</strain>
        <tissue evidence="2">Leaf</tissue>
    </source>
</reference>
<dbReference type="PANTHER" id="PTHR38371:SF1">
    <property type="entry name" value="RHO GTPASE-ACTIVATING PROTEIN"/>
    <property type="match status" value="1"/>
</dbReference>
<evidence type="ECO:0000256" key="1">
    <source>
        <dbReference type="SAM" id="MobiDB-lite"/>
    </source>
</evidence>
<proteinExistence type="predicted"/>
<feature type="compositionally biased region" description="Basic residues" evidence="1">
    <location>
        <begin position="71"/>
        <end position="80"/>
    </location>
</feature>
<feature type="region of interest" description="Disordered" evidence="1">
    <location>
        <begin position="15"/>
        <end position="141"/>
    </location>
</feature>
<accession>A0AAV6Y485</accession>
<feature type="compositionally biased region" description="Low complexity" evidence="1">
    <location>
        <begin position="112"/>
        <end position="123"/>
    </location>
</feature>
<dbReference type="PANTHER" id="PTHR38371">
    <property type="entry name" value="RHO GTPASE-ACTIVATING PROTEIN"/>
    <property type="match status" value="1"/>
</dbReference>
<sequence>MADFDFDFEPPSFSLGFDLDLQSEPPQPDPLSAPAKRSSAAANLRTVHEDDDDFESPVRVSDPQVSDPARALKRIRRGPTARKVGSEGVRCNVDDDIEDFSSDEEWPRGNASTNSVCSSSKSSLHGQRVLTSESGSQWKSVKKNDFSNASAPANLEMNDSNVIFPKLTVSPLRRFQLIDSDSDDPSVSEDIPPVALSSKGKQSNYSKHTAFGDLGAKNPSVGKYQTEDLWKDFCSEKSSHIPTPAFDEVFEEYFTSVNNKGKAQIDPKDPNNGTKWNVASHPPSHSYFFHNDSRIQKLVRNRLPYFFPLGAGNNQEYKQRNASVIDYMGQFGNEENPKQTDGRRSVEKSSTRSRKNVKKAQVDNISQDSENWVNPKNCAGLPKNAGNRRVQAVSKSTGHWFTGSDGRRVYVSKNGQELTGRMAYVNYKKESGMGFKNSKKKAAGGGRLSAGMVATLFWIDETDELANVTGGAWAVVEDEATVGVRALINTRALPIIARISARSLFICL</sequence>
<feature type="region of interest" description="Disordered" evidence="1">
    <location>
        <begin position="178"/>
        <end position="202"/>
    </location>
</feature>
<feature type="compositionally biased region" description="Acidic residues" evidence="1">
    <location>
        <begin position="94"/>
        <end position="104"/>
    </location>
</feature>
<keyword evidence="3" id="KW-1185">Reference proteome</keyword>
<evidence type="ECO:0000313" key="2">
    <source>
        <dbReference type="EMBL" id="KAG8386130.1"/>
    </source>
</evidence>
<protein>
    <submittedName>
        <fullName evidence="2">Uncharacterized protein</fullName>
    </submittedName>
</protein>